<dbReference type="Pfam" id="PF13527">
    <property type="entry name" value="Acetyltransf_9"/>
    <property type="match status" value="1"/>
</dbReference>
<reference evidence="2" key="2">
    <citation type="submission" date="2021-04" db="EMBL/GenBank/DDBJ databases">
        <authorList>
            <person name="Dong X."/>
        </authorList>
    </citation>
    <scope>NUCLEOTIDE SEQUENCE</scope>
    <source>
        <strain evidence="2">ZWT</strain>
    </source>
</reference>
<gene>
    <name evidence="2" type="ORF">KDK92_16040</name>
</gene>
<dbReference type="GO" id="GO:0030649">
    <property type="term" value="P:aminoglycoside antibiotic catabolic process"/>
    <property type="evidence" value="ECO:0007669"/>
    <property type="project" value="TreeGrafter"/>
</dbReference>
<dbReference type="InterPro" id="IPR016181">
    <property type="entry name" value="Acyl_CoA_acyltransferase"/>
</dbReference>
<feature type="domain" description="N-acetyltransferase" evidence="1">
    <location>
        <begin position="2"/>
        <end position="178"/>
    </location>
</feature>
<dbReference type="Proteomes" id="UP001056429">
    <property type="component" value="Unassembled WGS sequence"/>
</dbReference>
<dbReference type="EMBL" id="JAGSOJ010000003">
    <property type="protein sequence ID" value="MCM1991246.1"/>
    <property type="molecule type" value="Genomic_DNA"/>
</dbReference>
<protein>
    <submittedName>
        <fullName evidence="2">GNAT family N-acetyltransferase</fullName>
    </submittedName>
</protein>
<evidence type="ECO:0000259" key="1">
    <source>
        <dbReference type="PROSITE" id="PS51186"/>
    </source>
</evidence>
<dbReference type="InterPro" id="IPR000182">
    <property type="entry name" value="GNAT_dom"/>
</dbReference>
<comment type="caution">
    <text evidence="2">The sequence shown here is derived from an EMBL/GenBank/DDBJ whole genome shotgun (WGS) entry which is preliminary data.</text>
</comment>
<evidence type="ECO:0000313" key="3">
    <source>
        <dbReference type="Proteomes" id="UP001056429"/>
    </source>
</evidence>
<keyword evidence="3" id="KW-1185">Reference proteome</keyword>
<organism evidence="2 3">
    <name type="scientific">Oceanirhabdus seepicola</name>
    <dbReference type="NCBI Taxonomy" id="2828781"/>
    <lineage>
        <taxon>Bacteria</taxon>
        <taxon>Bacillati</taxon>
        <taxon>Bacillota</taxon>
        <taxon>Clostridia</taxon>
        <taxon>Eubacteriales</taxon>
        <taxon>Clostridiaceae</taxon>
        <taxon>Oceanirhabdus</taxon>
    </lineage>
</organism>
<dbReference type="AlphaFoldDB" id="A0A9J6P526"/>
<sequence length="375" mass="44535">MEGPRSARIDEFNQVIDLINNVFRITRNQKPTMQYEFPYLLNEKNINNMIVIKEDNKIVADVNYLKQNIVVQGANIIAASIGAVCTNSEYRGRRYSSKILDKVEEQMKSEGIDVVLISGTRDLYRRRMCSMVKSHYKYEITPNNEHIDFEIKEYEEEHLNKMIQLYNLNSTRYLRTYEEFKELLDSATIPWGTFSYKKYVITKQDEVIGYLIIRVIDDDKKYGQVIEAYGDSNTIYMALRKLAYDLQLENVCHYVHIKEYNNQFDKYDKRELDCQQGTLKIINFEKFMKDLNTYFIQYVRKDILDKTMFTKEGEGYLIQFEDEKVIIDNVESLNKLIFQGNTEKIKYINECSNIKKFIETVFPIPFVWSANLNYQ</sequence>
<dbReference type="RefSeq" id="WP_250860352.1">
    <property type="nucleotide sequence ID" value="NZ_JAGSOJ010000003.1"/>
</dbReference>
<dbReference type="PANTHER" id="PTHR37817">
    <property type="entry name" value="N-ACETYLTRANSFERASE EIS"/>
    <property type="match status" value="1"/>
</dbReference>
<dbReference type="PANTHER" id="PTHR37817:SF1">
    <property type="entry name" value="N-ACETYLTRANSFERASE EIS"/>
    <property type="match status" value="1"/>
</dbReference>
<reference evidence="2" key="1">
    <citation type="journal article" date="2021" name="mSystems">
        <title>Bacteria and Archaea Synergistically Convert Glycine Betaine to Biogenic Methane in the Formosa Cold Seep of the South China Sea.</title>
        <authorList>
            <person name="Li L."/>
            <person name="Zhang W."/>
            <person name="Zhang S."/>
            <person name="Song L."/>
            <person name="Sun Q."/>
            <person name="Zhang H."/>
            <person name="Xiang H."/>
            <person name="Dong X."/>
        </authorList>
    </citation>
    <scope>NUCLEOTIDE SEQUENCE</scope>
    <source>
        <strain evidence="2">ZWT</strain>
    </source>
</reference>
<name>A0A9J6P526_9CLOT</name>
<proteinExistence type="predicted"/>
<dbReference type="PROSITE" id="PS51186">
    <property type="entry name" value="GNAT"/>
    <property type="match status" value="1"/>
</dbReference>
<dbReference type="InterPro" id="IPR051554">
    <property type="entry name" value="Acetyltransferase_Eis"/>
</dbReference>
<evidence type="ECO:0000313" key="2">
    <source>
        <dbReference type="EMBL" id="MCM1991246.1"/>
    </source>
</evidence>
<accession>A0A9J6P526</accession>
<dbReference type="GO" id="GO:0034069">
    <property type="term" value="F:aminoglycoside N-acetyltransferase activity"/>
    <property type="evidence" value="ECO:0007669"/>
    <property type="project" value="TreeGrafter"/>
</dbReference>
<dbReference type="SUPFAM" id="SSF55729">
    <property type="entry name" value="Acyl-CoA N-acyltransferases (Nat)"/>
    <property type="match status" value="1"/>
</dbReference>
<dbReference type="Gene3D" id="3.40.630.30">
    <property type="match status" value="1"/>
</dbReference>